<keyword evidence="2" id="KW-0143">Chaperone</keyword>
<dbReference type="GO" id="GO:0051259">
    <property type="term" value="P:protein complex oligomerization"/>
    <property type="evidence" value="ECO:0007669"/>
    <property type="project" value="InterPro"/>
</dbReference>
<dbReference type="Proteomes" id="UP000054304">
    <property type="component" value="Unassembled WGS sequence"/>
</dbReference>
<dbReference type="Pfam" id="PF07743">
    <property type="entry name" value="HSCB_C"/>
    <property type="match status" value="1"/>
</dbReference>
<dbReference type="HOGENOM" id="CLU_068529_1_1_1"/>
<name>A0A0C7N1R8_9SACH</name>
<dbReference type="Gene3D" id="1.20.1280.20">
    <property type="entry name" value="HscB, C-terminal domain"/>
    <property type="match status" value="1"/>
</dbReference>
<feature type="domain" description="J" evidence="3">
    <location>
        <begin position="8"/>
        <end position="84"/>
    </location>
</feature>
<dbReference type="CDD" id="cd06257">
    <property type="entry name" value="DnaJ"/>
    <property type="match status" value="1"/>
</dbReference>
<dbReference type="STRING" id="1245769.A0A0C7N1R8"/>
<reference evidence="4 5" key="1">
    <citation type="submission" date="2014-12" db="EMBL/GenBank/DDBJ databases">
        <authorList>
            <person name="Neuveglise Cecile"/>
        </authorList>
    </citation>
    <scope>NUCLEOTIDE SEQUENCE [LARGE SCALE GENOMIC DNA]</scope>
    <source>
        <strain evidence="4 5">CBS 12615</strain>
    </source>
</reference>
<sequence length="186" mass="21744">MSRYLTRRLYSTLNAFKVFPQTFVGGKWVWDVDLRQLRKEYRALQAQEHPDTNANTNSGKSSELNHAYQTLRQPLLRAQYILRTQAQLDLGNERKSQEIAQQDPELLMRVLDVHEELETLSTEEDVKKIALDNQGRMRDLEAKLGEAFKTENWESAAQLTVELKYWASLDKAVKEWEPGTRLELQH</sequence>
<dbReference type="EMBL" id="LN736360">
    <property type="protein sequence ID" value="CEP60489.1"/>
    <property type="molecule type" value="Genomic_DNA"/>
</dbReference>
<dbReference type="GO" id="GO:0009060">
    <property type="term" value="P:aerobic respiration"/>
    <property type="evidence" value="ECO:0007669"/>
    <property type="project" value="EnsemblFungi"/>
</dbReference>
<comment type="similarity">
    <text evidence="1">Belongs to the HscB family.</text>
</comment>
<evidence type="ECO:0000313" key="5">
    <source>
        <dbReference type="Proteomes" id="UP000054304"/>
    </source>
</evidence>
<dbReference type="InterPro" id="IPR009073">
    <property type="entry name" value="HscB_oligo_C"/>
</dbReference>
<dbReference type="GO" id="GO:0006879">
    <property type="term" value="P:intracellular iron ion homeostasis"/>
    <property type="evidence" value="ECO:0007669"/>
    <property type="project" value="EnsemblFungi"/>
</dbReference>
<protein>
    <submittedName>
        <fullName evidence="4">LALA0S01e12068g1_1</fullName>
    </submittedName>
</protein>
<dbReference type="SUPFAM" id="SSF46565">
    <property type="entry name" value="Chaperone J-domain"/>
    <property type="match status" value="1"/>
</dbReference>
<gene>
    <name evidence="4" type="ORF">LALA0_S01e12068g</name>
</gene>
<dbReference type="GO" id="GO:0005759">
    <property type="term" value="C:mitochondrial matrix"/>
    <property type="evidence" value="ECO:0007669"/>
    <property type="project" value="EnsemblFungi"/>
</dbReference>
<dbReference type="InterPro" id="IPR001623">
    <property type="entry name" value="DnaJ_domain"/>
</dbReference>
<evidence type="ECO:0000256" key="1">
    <source>
        <dbReference type="ARBA" id="ARBA00010476"/>
    </source>
</evidence>
<dbReference type="GeneID" id="34683882"/>
<evidence type="ECO:0000313" key="4">
    <source>
        <dbReference type="EMBL" id="CEP60489.1"/>
    </source>
</evidence>
<dbReference type="GO" id="GO:0001671">
    <property type="term" value="F:ATPase activator activity"/>
    <property type="evidence" value="ECO:0007669"/>
    <property type="project" value="EnsemblFungi"/>
</dbReference>
<accession>A0A0C7N1R8</accession>
<dbReference type="RefSeq" id="XP_022626731.1">
    <property type="nucleotide sequence ID" value="XM_022774656.1"/>
</dbReference>
<dbReference type="AlphaFoldDB" id="A0A0C7N1R8"/>
<dbReference type="GO" id="GO:0051087">
    <property type="term" value="F:protein-folding chaperone binding"/>
    <property type="evidence" value="ECO:0007669"/>
    <property type="project" value="EnsemblFungi"/>
</dbReference>
<dbReference type="GO" id="GO:0044572">
    <property type="term" value="P:[4Fe-4S] cluster assembly"/>
    <property type="evidence" value="ECO:0007669"/>
    <property type="project" value="EnsemblFungi"/>
</dbReference>
<dbReference type="PANTHER" id="PTHR14021:SF15">
    <property type="entry name" value="IRON-SULFUR CLUSTER CO-CHAPERONE PROTEIN HSCB"/>
    <property type="match status" value="1"/>
</dbReference>
<proteinExistence type="inferred from homology"/>
<dbReference type="NCBIfam" id="TIGR00714">
    <property type="entry name" value="hscB"/>
    <property type="match status" value="1"/>
</dbReference>
<dbReference type="Gene3D" id="1.10.287.110">
    <property type="entry name" value="DnaJ domain"/>
    <property type="match status" value="1"/>
</dbReference>
<dbReference type="PANTHER" id="PTHR14021">
    <property type="entry name" value="IRON-SULFUR CLUSTER CO-CHAPERONE PROTEIN HSCB"/>
    <property type="match status" value="1"/>
</dbReference>
<dbReference type="PROSITE" id="PS50076">
    <property type="entry name" value="DNAJ_2"/>
    <property type="match status" value="1"/>
</dbReference>
<evidence type="ECO:0000259" key="3">
    <source>
        <dbReference type="PROSITE" id="PS50076"/>
    </source>
</evidence>
<keyword evidence="5" id="KW-1185">Reference proteome</keyword>
<organism evidence="4 5">
    <name type="scientific">Lachancea lanzarotensis</name>
    <dbReference type="NCBI Taxonomy" id="1245769"/>
    <lineage>
        <taxon>Eukaryota</taxon>
        <taxon>Fungi</taxon>
        <taxon>Dikarya</taxon>
        <taxon>Ascomycota</taxon>
        <taxon>Saccharomycotina</taxon>
        <taxon>Saccharomycetes</taxon>
        <taxon>Saccharomycetales</taxon>
        <taxon>Saccharomycetaceae</taxon>
        <taxon>Lachancea</taxon>
    </lineage>
</organism>
<dbReference type="InterPro" id="IPR004640">
    <property type="entry name" value="HscB"/>
</dbReference>
<dbReference type="Pfam" id="PF00226">
    <property type="entry name" value="DnaJ"/>
    <property type="match status" value="1"/>
</dbReference>
<dbReference type="InterPro" id="IPR036386">
    <property type="entry name" value="HscB_C_sf"/>
</dbReference>
<evidence type="ECO:0000256" key="2">
    <source>
        <dbReference type="ARBA" id="ARBA00023186"/>
    </source>
</evidence>
<dbReference type="GO" id="GO:0044571">
    <property type="term" value="P:[2Fe-2S] cluster assembly"/>
    <property type="evidence" value="ECO:0007669"/>
    <property type="project" value="EnsemblFungi"/>
</dbReference>
<dbReference type="SUPFAM" id="SSF47144">
    <property type="entry name" value="HSC20 (HSCB), C-terminal oligomerisation domain"/>
    <property type="match status" value="1"/>
</dbReference>
<dbReference type="InterPro" id="IPR036869">
    <property type="entry name" value="J_dom_sf"/>
</dbReference>
<dbReference type="OrthoDB" id="448954at2759"/>